<accession>A0A2K1X916</accession>
<dbReference type="OrthoDB" id="1689146at2759"/>
<dbReference type="OMA" id="WANALYK"/>
<proteinExistence type="predicted"/>
<gene>
    <name evidence="3" type="ORF">POPTR_016G012400</name>
</gene>
<evidence type="ECO:0000259" key="2">
    <source>
        <dbReference type="Pfam" id="PF13968"/>
    </source>
</evidence>
<dbReference type="AlphaFoldDB" id="A0A2K1X916"/>
<feature type="transmembrane region" description="Helical" evidence="1">
    <location>
        <begin position="145"/>
        <end position="170"/>
    </location>
</feature>
<feature type="transmembrane region" description="Helical" evidence="1">
    <location>
        <begin position="323"/>
        <end position="345"/>
    </location>
</feature>
<dbReference type="PANTHER" id="PTHR31325">
    <property type="entry name" value="OS01G0798800 PROTEIN-RELATED"/>
    <property type="match status" value="1"/>
</dbReference>
<dbReference type="Pfam" id="PF13968">
    <property type="entry name" value="DUF4220"/>
    <property type="match status" value="1"/>
</dbReference>
<feature type="transmembrane region" description="Helical" evidence="1">
    <location>
        <begin position="19"/>
        <end position="37"/>
    </location>
</feature>
<organism evidence="3 4">
    <name type="scientific">Populus trichocarpa</name>
    <name type="common">Western balsam poplar</name>
    <name type="synonym">Populus balsamifera subsp. trichocarpa</name>
    <dbReference type="NCBI Taxonomy" id="3694"/>
    <lineage>
        <taxon>Eukaryota</taxon>
        <taxon>Viridiplantae</taxon>
        <taxon>Streptophyta</taxon>
        <taxon>Embryophyta</taxon>
        <taxon>Tracheophyta</taxon>
        <taxon>Spermatophyta</taxon>
        <taxon>Magnoliopsida</taxon>
        <taxon>eudicotyledons</taxon>
        <taxon>Gunneridae</taxon>
        <taxon>Pentapetalae</taxon>
        <taxon>rosids</taxon>
        <taxon>fabids</taxon>
        <taxon>Malpighiales</taxon>
        <taxon>Salicaceae</taxon>
        <taxon>Saliceae</taxon>
        <taxon>Populus</taxon>
    </lineage>
</organism>
<dbReference type="Proteomes" id="UP000006729">
    <property type="component" value="Chromosome 16"/>
</dbReference>
<dbReference type="STRING" id="3694.A0A2K1X916"/>
<keyword evidence="4" id="KW-1185">Reference proteome</keyword>
<dbReference type="EMBL" id="CM009305">
    <property type="protein sequence ID" value="PNS97276.1"/>
    <property type="molecule type" value="Genomic_DNA"/>
</dbReference>
<keyword evidence="1" id="KW-1133">Transmembrane helix</keyword>
<sequence length="689" mass="78769">MDINNLSKRAQELWNEWEIRSLILLSLFLQILLIVIGNRRKYHTRIVLGGLVWIAYLSADWVTTYALSSVSRSQGGSGTNCINPTPNNIPAFWAPILLVHLGGPDTITAYALEDNELWLRHLLQLAIQASTTSYSLFKSWGKDPLIYIAIPIFVAGITKYGDRVLVLWLASSKKFRDIQSEEVDTFQSEFGKKFPSVGFFDMSEEDLNKGLEFNNIIPEAVYLHEAHFLFQMFKIFYADLALSHSSHMASYRILSSKKKATEAFKVIEVELGLMYDVLFTKVTSVCSTRTILRSISFLSSASALVAFSLMVANKCAYTETEVIISYILLGGGVVLEIYGFIMLLLSEWAMFRLSLLKNPWANALYKAVHKAIYSDNNKRWERDMAQHDLTDAHITKNGALWKMVKNSLVCKPTPKVCFLKLIGEDIQSWEVISDELKELIWEYLKDKRSRYSHEMPQPDPGMNDLKEILAERGDHVLKKMGCLEEFRWAVVEIDFHGSLLLWHIATDICYHDDIRNNKVDANNQLCKMSRSLSNYMLYLLSERPNMLPKGIGQARYKQTGIQLTESSWCWRSKIITSTHWGSEEFMKEIKKKEGDVSMLHDACKLAKELQSLETSEKKLTNEQKWRMISKIWVEMLTYAASNCGWKEHAQALTRGGELLTRVCLLMAHLGLSEQCLPRASTSSREAQNP</sequence>
<dbReference type="InterPro" id="IPR007658">
    <property type="entry name" value="DUF594"/>
</dbReference>
<name>A0A2K1X916_POPTR</name>
<dbReference type="InParanoid" id="A0A2K1X916"/>
<evidence type="ECO:0000256" key="1">
    <source>
        <dbReference type="SAM" id="Phobius"/>
    </source>
</evidence>
<protein>
    <recommendedName>
        <fullName evidence="2">DUF4220 domain-containing protein</fullName>
    </recommendedName>
</protein>
<dbReference type="InterPro" id="IPR025315">
    <property type="entry name" value="DUF4220"/>
</dbReference>
<reference evidence="3 4" key="1">
    <citation type="journal article" date="2006" name="Science">
        <title>The genome of black cottonwood, Populus trichocarpa (Torr. &amp; Gray).</title>
        <authorList>
            <person name="Tuskan G.A."/>
            <person name="Difazio S."/>
            <person name="Jansson S."/>
            <person name="Bohlmann J."/>
            <person name="Grigoriev I."/>
            <person name="Hellsten U."/>
            <person name="Putnam N."/>
            <person name="Ralph S."/>
            <person name="Rombauts S."/>
            <person name="Salamov A."/>
            <person name="Schein J."/>
            <person name="Sterck L."/>
            <person name="Aerts A."/>
            <person name="Bhalerao R.R."/>
            <person name="Bhalerao R.P."/>
            <person name="Blaudez D."/>
            <person name="Boerjan W."/>
            <person name="Brun A."/>
            <person name="Brunner A."/>
            <person name="Busov V."/>
            <person name="Campbell M."/>
            <person name="Carlson J."/>
            <person name="Chalot M."/>
            <person name="Chapman J."/>
            <person name="Chen G.L."/>
            <person name="Cooper D."/>
            <person name="Coutinho P.M."/>
            <person name="Couturier J."/>
            <person name="Covert S."/>
            <person name="Cronk Q."/>
            <person name="Cunningham R."/>
            <person name="Davis J."/>
            <person name="Degroeve S."/>
            <person name="Dejardin A."/>
            <person name="Depamphilis C."/>
            <person name="Detter J."/>
            <person name="Dirks B."/>
            <person name="Dubchak I."/>
            <person name="Duplessis S."/>
            <person name="Ehlting J."/>
            <person name="Ellis B."/>
            <person name="Gendler K."/>
            <person name="Goodstein D."/>
            <person name="Gribskov M."/>
            <person name="Grimwood J."/>
            <person name="Groover A."/>
            <person name="Gunter L."/>
            <person name="Hamberger B."/>
            <person name="Heinze B."/>
            <person name="Helariutta Y."/>
            <person name="Henrissat B."/>
            <person name="Holligan D."/>
            <person name="Holt R."/>
            <person name="Huang W."/>
            <person name="Islam-Faridi N."/>
            <person name="Jones S."/>
            <person name="Jones-Rhoades M."/>
            <person name="Jorgensen R."/>
            <person name="Joshi C."/>
            <person name="Kangasjarvi J."/>
            <person name="Karlsson J."/>
            <person name="Kelleher C."/>
            <person name="Kirkpatrick R."/>
            <person name="Kirst M."/>
            <person name="Kohler A."/>
            <person name="Kalluri U."/>
            <person name="Larimer F."/>
            <person name="Leebens-Mack J."/>
            <person name="Leple J.C."/>
            <person name="Locascio P."/>
            <person name="Lou Y."/>
            <person name="Lucas S."/>
            <person name="Martin F."/>
            <person name="Montanini B."/>
            <person name="Napoli C."/>
            <person name="Nelson D.R."/>
            <person name="Nelson C."/>
            <person name="Nieminen K."/>
            <person name="Nilsson O."/>
            <person name="Pereda V."/>
            <person name="Peter G."/>
            <person name="Philippe R."/>
            <person name="Pilate G."/>
            <person name="Poliakov A."/>
            <person name="Razumovskaya J."/>
            <person name="Richardson P."/>
            <person name="Rinaldi C."/>
            <person name="Ritland K."/>
            <person name="Rouze P."/>
            <person name="Ryaboy D."/>
            <person name="Schmutz J."/>
            <person name="Schrader J."/>
            <person name="Segerman B."/>
            <person name="Shin H."/>
            <person name="Siddiqui A."/>
            <person name="Sterky F."/>
            <person name="Terry A."/>
            <person name="Tsai C.J."/>
            <person name="Uberbacher E."/>
            <person name="Unneberg P."/>
            <person name="Vahala J."/>
            <person name="Wall K."/>
            <person name="Wessler S."/>
            <person name="Yang G."/>
            <person name="Yin T."/>
            <person name="Douglas C."/>
            <person name="Marra M."/>
            <person name="Sandberg G."/>
            <person name="Van de Peer Y."/>
            <person name="Rokhsar D."/>
        </authorList>
    </citation>
    <scope>NUCLEOTIDE SEQUENCE [LARGE SCALE GENOMIC DNA]</scope>
    <source>
        <strain evidence="4">cv. Nisqually</strain>
    </source>
</reference>
<feature type="transmembrane region" description="Helical" evidence="1">
    <location>
        <begin position="46"/>
        <end position="67"/>
    </location>
</feature>
<evidence type="ECO:0000313" key="3">
    <source>
        <dbReference type="EMBL" id="PNS97276.1"/>
    </source>
</evidence>
<dbReference type="Gramene" id="Potri.016G012400.1.v4.1">
    <property type="protein sequence ID" value="Potri.016G012400.1.v4.1"/>
    <property type="gene ID" value="Potri.016G012400.v4.1"/>
</dbReference>
<keyword evidence="1" id="KW-0812">Transmembrane</keyword>
<dbReference type="Pfam" id="PF04578">
    <property type="entry name" value="DUF594"/>
    <property type="match status" value="1"/>
</dbReference>
<evidence type="ECO:0000313" key="4">
    <source>
        <dbReference type="Proteomes" id="UP000006729"/>
    </source>
</evidence>
<feature type="domain" description="DUF4220" evidence="2">
    <location>
        <begin position="53"/>
        <end position="390"/>
    </location>
</feature>
<keyword evidence="1" id="KW-0472">Membrane</keyword>
<dbReference type="SMR" id="A0A2K1X916"/>